<dbReference type="RefSeq" id="WP_338363767.1">
    <property type="nucleotide sequence ID" value="NZ_CAWVOK010000014.1"/>
</dbReference>
<keyword evidence="2 5" id="KW-0413">Isomerase</keyword>
<dbReference type="PROSITE" id="PS50889">
    <property type="entry name" value="S4"/>
    <property type="match status" value="1"/>
</dbReference>
<evidence type="ECO:0000259" key="4">
    <source>
        <dbReference type="Pfam" id="PF00849"/>
    </source>
</evidence>
<dbReference type="PANTHER" id="PTHR21600">
    <property type="entry name" value="MITOCHONDRIAL RNA PSEUDOURIDINE SYNTHASE"/>
    <property type="match status" value="1"/>
</dbReference>
<dbReference type="GO" id="GO:0160141">
    <property type="term" value="F:23S rRNA pseudouridine(955/2504/2580) synthase activity"/>
    <property type="evidence" value="ECO:0007669"/>
    <property type="project" value="UniProtKB-EC"/>
</dbReference>
<protein>
    <submittedName>
        <fullName evidence="5">Ribosomal large subunit pseudouridine synthase C</fullName>
        <ecNumber evidence="5">5.4.99.24</ecNumber>
    </submittedName>
</protein>
<organism evidence="5 6">
    <name type="scientific">Candidatus Xenohaliotis californiensis</name>
    <dbReference type="NCBI Taxonomy" id="84677"/>
    <lineage>
        <taxon>Bacteria</taxon>
        <taxon>Pseudomonadati</taxon>
        <taxon>Pseudomonadota</taxon>
        <taxon>Alphaproteobacteria</taxon>
        <taxon>Rickettsiales</taxon>
        <taxon>Anaplasmataceae</taxon>
        <taxon>Candidatus Xenohaliotis</taxon>
    </lineage>
</organism>
<reference evidence="5 6" key="1">
    <citation type="submission" date="2024-01" db="EMBL/GenBank/DDBJ databases">
        <authorList>
            <person name="Kunselman E."/>
        </authorList>
    </citation>
    <scope>NUCLEOTIDE SEQUENCE [LARGE SCALE GENOMIC DNA]</scope>
    <source>
        <strain evidence="5">2 abalone samples</strain>
    </source>
</reference>
<dbReference type="Gene3D" id="3.10.290.10">
    <property type="entry name" value="RNA-binding S4 domain"/>
    <property type="match status" value="1"/>
</dbReference>
<name>A0ABM9N7N4_9RICK</name>
<dbReference type="InterPro" id="IPR036986">
    <property type="entry name" value="S4_RNA-bd_sf"/>
</dbReference>
<feature type="domain" description="Pseudouridine synthase RsuA/RluA-like" evidence="4">
    <location>
        <begin position="118"/>
        <end position="264"/>
    </location>
</feature>
<dbReference type="InterPro" id="IPR006145">
    <property type="entry name" value="PsdUridine_synth_RsuA/RluA"/>
</dbReference>
<sequence>MVVLIMTEPKASSSQKMNEYSIDNEYANTRIDRFLYLKFGFTHGMIRKFLRKKLVTVNGNKVVADYRMLYGDKVLIYVSILSREKIEVSKKNNFVTDKCYKKYEKIALSMVLDNMNELVVINKPYGMPSQGGSNINVSIDSLLKYIESGLHLTHRLDKYTSGVMLLAKGNLMARKIGELFKNAMVGKTYYALLSRMPSSKSGVLELPLCEIEQSGERIVVVAKTNGIRSITKYNVITRISEDMILVRLSPLTGKKHQLRVHMLHLGCPIIGDKKYGGIAGKLCLYAHSISLPGVGIFSATPPKHMSFISPVL</sequence>
<evidence type="ECO:0000313" key="6">
    <source>
        <dbReference type="Proteomes" id="UP001314181"/>
    </source>
</evidence>
<dbReference type="EMBL" id="CAWVOK010000014">
    <property type="protein sequence ID" value="CAK8162696.1"/>
    <property type="molecule type" value="Genomic_DNA"/>
</dbReference>
<evidence type="ECO:0000256" key="1">
    <source>
        <dbReference type="ARBA" id="ARBA00010876"/>
    </source>
</evidence>
<dbReference type="SUPFAM" id="SSF55120">
    <property type="entry name" value="Pseudouridine synthase"/>
    <property type="match status" value="1"/>
</dbReference>
<dbReference type="SUPFAM" id="SSF55174">
    <property type="entry name" value="Alpha-L RNA-binding motif"/>
    <property type="match status" value="1"/>
</dbReference>
<evidence type="ECO:0000256" key="2">
    <source>
        <dbReference type="ARBA" id="ARBA00023235"/>
    </source>
</evidence>
<dbReference type="Proteomes" id="UP001314181">
    <property type="component" value="Unassembled WGS sequence"/>
</dbReference>
<dbReference type="InterPro" id="IPR050188">
    <property type="entry name" value="RluA_PseudoU_synthase"/>
</dbReference>
<accession>A0ABM9N7N4</accession>
<gene>
    <name evidence="5" type="ORF">CAXC1_220017</name>
</gene>
<dbReference type="InterPro" id="IPR020103">
    <property type="entry name" value="PsdUridine_synth_cat_dom_sf"/>
</dbReference>
<comment type="caution">
    <text evidence="5">The sequence shown here is derived from an EMBL/GenBank/DDBJ whole genome shotgun (WGS) entry which is preliminary data.</text>
</comment>
<evidence type="ECO:0000313" key="5">
    <source>
        <dbReference type="EMBL" id="CAK8162696.1"/>
    </source>
</evidence>
<dbReference type="EC" id="5.4.99.24" evidence="5"/>
<dbReference type="CDD" id="cd02869">
    <property type="entry name" value="PseudoU_synth_RluA_like"/>
    <property type="match status" value="1"/>
</dbReference>
<dbReference type="Pfam" id="PF00849">
    <property type="entry name" value="PseudoU_synth_2"/>
    <property type="match status" value="1"/>
</dbReference>
<keyword evidence="3" id="KW-0694">RNA-binding</keyword>
<dbReference type="Gene3D" id="3.30.2350.10">
    <property type="entry name" value="Pseudouridine synthase"/>
    <property type="match status" value="1"/>
</dbReference>
<evidence type="ECO:0000256" key="3">
    <source>
        <dbReference type="PROSITE-ProRule" id="PRU00182"/>
    </source>
</evidence>
<comment type="similarity">
    <text evidence="1">Belongs to the pseudouridine synthase RluA family.</text>
</comment>
<proteinExistence type="inferred from homology"/>
<keyword evidence="6" id="KW-1185">Reference proteome</keyword>